<dbReference type="PANTHER" id="PTHR10000:SF8">
    <property type="entry name" value="HAD SUPERFAMILY HYDROLASE-LIKE, TYPE 3"/>
    <property type="match status" value="1"/>
</dbReference>
<dbReference type="Proteomes" id="UP001303946">
    <property type="component" value="Chromosome"/>
</dbReference>
<proteinExistence type="predicted"/>
<keyword evidence="1" id="KW-0378">Hydrolase</keyword>
<dbReference type="Gene3D" id="3.40.50.1000">
    <property type="entry name" value="HAD superfamily/HAD-like"/>
    <property type="match status" value="2"/>
</dbReference>
<dbReference type="Pfam" id="PF08282">
    <property type="entry name" value="Hydrolase_3"/>
    <property type="match status" value="1"/>
</dbReference>
<protein>
    <submittedName>
        <fullName evidence="1">HAD-IIB family hydrolase</fullName>
    </submittedName>
</protein>
<dbReference type="InterPro" id="IPR023214">
    <property type="entry name" value="HAD_sf"/>
</dbReference>
<evidence type="ECO:0000313" key="1">
    <source>
        <dbReference type="EMBL" id="WOB07731.1"/>
    </source>
</evidence>
<organism evidence="1 2">
    <name type="scientific">Piscinibacter gummiphilus</name>
    <dbReference type="NCBI Taxonomy" id="946333"/>
    <lineage>
        <taxon>Bacteria</taxon>
        <taxon>Pseudomonadati</taxon>
        <taxon>Pseudomonadota</taxon>
        <taxon>Betaproteobacteria</taxon>
        <taxon>Burkholderiales</taxon>
        <taxon>Sphaerotilaceae</taxon>
        <taxon>Piscinibacter</taxon>
    </lineage>
</organism>
<dbReference type="SUPFAM" id="SSF56784">
    <property type="entry name" value="HAD-like"/>
    <property type="match status" value="1"/>
</dbReference>
<dbReference type="RefSeq" id="WP_316700386.1">
    <property type="nucleotide sequence ID" value="NZ_CP136336.1"/>
</dbReference>
<dbReference type="PANTHER" id="PTHR10000">
    <property type="entry name" value="PHOSPHOSERINE PHOSPHATASE"/>
    <property type="match status" value="1"/>
</dbReference>
<accession>A0ABZ0CT83</accession>
<dbReference type="GO" id="GO:0016787">
    <property type="term" value="F:hydrolase activity"/>
    <property type="evidence" value="ECO:0007669"/>
    <property type="project" value="UniProtKB-KW"/>
</dbReference>
<gene>
    <name evidence="1" type="ORF">RXV79_22840</name>
</gene>
<name>A0ABZ0CT83_9BURK</name>
<dbReference type="EMBL" id="CP136336">
    <property type="protein sequence ID" value="WOB07731.1"/>
    <property type="molecule type" value="Genomic_DNA"/>
</dbReference>
<dbReference type="NCBIfam" id="TIGR01484">
    <property type="entry name" value="HAD-SF-IIB"/>
    <property type="match status" value="1"/>
</dbReference>
<dbReference type="InterPro" id="IPR006379">
    <property type="entry name" value="HAD-SF_hydro_IIB"/>
</dbReference>
<evidence type="ECO:0000313" key="2">
    <source>
        <dbReference type="Proteomes" id="UP001303946"/>
    </source>
</evidence>
<reference evidence="1 2" key="1">
    <citation type="submission" date="2023-10" db="EMBL/GenBank/DDBJ databases">
        <title>Bacteria for the degradation of biodegradable plastic PBAT(Polybutylene adipate terephthalate).</title>
        <authorList>
            <person name="Weon H.-Y."/>
            <person name="Yeon J."/>
        </authorList>
    </citation>
    <scope>NUCLEOTIDE SEQUENCE [LARGE SCALE GENOMIC DNA]</scope>
    <source>
        <strain evidence="1 2">SBD 7-3</strain>
    </source>
</reference>
<dbReference type="InterPro" id="IPR036412">
    <property type="entry name" value="HAD-like_sf"/>
</dbReference>
<keyword evidence="2" id="KW-1185">Reference proteome</keyword>
<sequence>MNPIPSRPWPELPAERARSVLGVLTDIDDTLTTTGAITADALRALHDLQAAGIPVIAITGRPMGWSEPFARQWPIAAIVAENGAVALFREGPELRIEYAQDAATREHNTRRLREVAARVLREVPGATLAQDSAGRVTDIAVDHSEFAQLDPPRIEQVVALMQEEGMTATVSSIHINGWFGEHTKLSGARWIVQRLLQRDLDPEHERWVYVGDSTNDQLMFAHFPLSVGVANLVHFRDQLHTWPAYLTVGERGQGFAQVAQALLAAR</sequence>